<dbReference type="Gene3D" id="3.30.2010.20">
    <property type="match status" value="1"/>
</dbReference>
<gene>
    <name evidence="2" type="ORF">ETU37_07670</name>
</gene>
<reference evidence="2 3" key="1">
    <citation type="submission" date="2019-01" db="EMBL/GenBank/DDBJ databases">
        <title>Nocardioides guangzhouensis sp. nov., an actinobacterium isolated from soil.</title>
        <authorList>
            <person name="Fu Y."/>
            <person name="Cai Y."/>
            <person name="Lin Z."/>
            <person name="Chen P."/>
        </authorList>
    </citation>
    <scope>NUCLEOTIDE SEQUENCE [LARGE SCALE GENOMIC DNA]</scope>
    <source>
        <strain evidence="2 3">NBRC 105384</strain>
    </source>
</reference>
<evidence type="ECO:0000313" key="3">
    <source>
        <dbReference type="Proteomes" id="UP000291189"/>
    </source>
</evidence>
<proteinExistence type="predicted"/>
<sequence>MSPVGPRRGRRRDLRGRGSRGPQVLPGPLSPHGVPAQLSRRAQFDELVLGVVQDLEDRWHDELGLVEFAVEETPWMPDDWSSGTVPLASLVRGAGTTPTRLVLFRRPIELRSETRDDLSAMVLTVLVEQVSELLGRPPEDIDPRYEPHDD</sequence>
<accession>A0A4Q5J3C9</accession>
<feature type="region of interest" description="Disordered" evidence="1">
    <location>
        <begin position="1"/>
        <end position="36"/>
    </location>
</feature>
<dbReference type="OrthoDB" id="4966605at2"/>
<dbReference type="InterPro" id="IPR010428">
    <property type="entry name" value="Zincin_1"/>
</dbReference>
<organism evidence="2 3">
    <name type="scientific">Nocardioides iriomotensis</name>
    <dbReference type="NCBI Taxonomy" id="715784"/>
    <lineage>
        <taxon>Bacteria</taxon>
        <taxon>Bacillati</taxon>
        <taxon>Actinomycetota</taxon>
        <taxon>Actinomycetes</taxon>
        <taxon>Propionibacteriales</taxon>
        <taxon>Nocardioidaceae</taxon>
        <taxon>Nocardioides</taxon>
    </lineage>
</organism>
<dbReference type="Pfam" id="PF06262">
    <property type="entry name" value="Zincin_1"/>
    <property type="match status" value="1"/>
</dbReference>
<dbReference type="EMBL" id="SDPU01000020">
    <property type="protein sequence ID" value="RYU13127.1"/>
    <property type="molecule type" value="Genomic_DNA"/>
</dbReference>
<evidence type="ECO:0000256" key="1">
    <source>
        <dbReference type="SAM" id="MobiDB-lite"/>
    </source>
</evidence>
<evidence type="ECO:0000313" key="2">
    <source>
        <dbReference type="EMBL" id="RYU13127.1"/>
    </source>
</evidence>
<comment type="caution">
    <text evidence="2">The sequence shown here is derived from an EMBL/GenBank/DDBJ whole genome shotgun (WGS) entry which is preliminary data.</text>
</comment>
<protein>
    <submittedName>
        <fullName evidence="2">Metallopeptidase family protein</fullName>
    </submittedName>
</protein>
<dbReference type="AlphaFoldDB" id="A0A4Q5J3C9"/>
<dbReference type="InterPro" id="IPR038555">
    <property type="entry name" value="Zincin_1_sf"/>
</dbReference>
<name>A0A4Q5J3C9_9ACTN</name>
<dbReference type="CDD" id="cd12954">
    <property type="entry name" value="MMP_TTHA0227_like_1"/>
    <property type="match status" value="1"/>
</dbReference>
<dbReference type="Proteomes" id="UP000291189">
    <property type="component" value="Unassembled WGS sequence"/>
</dbReference>
<keyword evidence="3" id="KW-1185">Reference proteome</keyword>
<feature type="compositionally biased region" description="Basic residues" evidence="1">
    <location>
        <begin position="7"/>
        <end position="18"/>
    </location>
</feature>
<dbReference type="SUPFAM" id="SSF55486">
    <property type="entry name" value="Metalloproteases ('zincins'), catalytic domain"/>
    <property type="match status" value="1"/>
</dbReference>